<keyword evidence="3" id="KW-1185">Reference proteome</keyword>
<reference evidence="2" key="1">
    <citation type="submission" date="2021-05" db="EMBL/GenBank/DDBJ databases">
        <title>Complete genome sequence of the cellulolytic planctomycete Telmatocola sphagniphila SP2T and characterization of the first cellulase from planctomycetes.</title>
        <authorList>
            <person name="Rakitin A.L."/>
            <person name="Beletsky A.V."/>
            <person name="Naumoff D.G."/>
            <person name="Kulichevskaya I.S."/>
            <person name="Mardanov A.V."/>
            <person name="Ravin N.V."/>
            <person name="Dedysh S.N."/>
        </authorList>
    </citation>
    <scope>NUCLEOTIDE SEQUENCE</scope>
    <source>
        <strain evidence="2">SP2T</strain>
    </source>
</reference>
<dbReference type="PROSITE" id="PS50234">
    <property type="entry name" value="VWFA"/>
    <property type="match status" value="1"/>
</dbReference>
<accession>A0A8E6EYF1</accession>
<dbReference type="RefSeq" id="WP_213497135.1">
    <property type="nucleotide sequence ID" value="NZ_CP074694.1"/>
</dbReference>
<sequence>MLPADLHLLIRRLHLRVRRKMQASLLGNYHTLFKGSGLTFEEVREYQPGDDIRSIDWNVTARLNAPFIKTFSEERQRTILLMIDISGSLNFSTEINTKQQILAEMAALLALSAVENRDRVGLLLFAGKVERYLPPGKARMNIPRLLSDILLTEPSDPRTNLTAALDFVNKLKLRKAVVFLMSDFLAEDYENSLRQMARRHETFALKVTDPAEIEVPRSGLIRLRDAETGQIRLIDTNQKSFPQNFQEQVQKRRREFERTLAAARIDSLEVSTVGGHLEALIRFFERRAAHPGVRS</sequence>
<dbReference type="PANTHER" id="PTHR33608:SF6">
    <property type="entry name" value="BLL2464 PROTEIN"/>
    <property type="match status" value="1"/>
</dbReference>
<name>A0A8E6EYF1_9BACT</name>
<dbReference type="SUPFAM" id="SSF53300">
    <property type="entry name" value="vWA-like"/>
    <property type="match status" value="1"/>
</dbReference>
<feature type="domain" description="VWFA" evidence="1">
    <location>
        <begin position="78"/>
        <end position="249"/>
    </location>
</feature>
<protein>
    <submittedName>
        <fullName evidence="2">DUF58 domain-containing protein</fullName>
    </submittedName>
</protein>
<gene>
    <name evidence="2" type="ORF">KIH39_26325</name>
</gene>
<dbReference type="SMART" id="SM00327">
    <property type="entry name" value="VWA"/>
    <property type="match status" value="1"/>
</dbReference>
<proteinExistence type="predicted"/>
<dbReference type="InterPro" id="IPR002881">
    <property type="entry name" value="DUF58"/>
</dbReference>
<dbReference type="Pfam" id="PF01882">
    <property type="entry name" value="DUF58"/>
    <property type="match status" value="1"/>
</dbReference>
<organism evidence="2 3">
    <name type="scientific">Telmatocola sphagniphila</name>
    <dbReference type="NCBI Taxonomy" id="1123043"/>
    <lineage>
        <taxon>Bacteria</taxon>
        <taxon>Pseudomonadati</taxon>
        <taxon>Planctomycetota</taxon>
        <taxon>Planctomycetia</taxon>
        <taxon>Gemmatales</taxon>
        <taxon>Gemmataceae</taxon>
    </lineage>
</organism>
<dbReference type="AlphaFoldDB" id="A0A8E6EYF1"/>
<dbReference type="Proteomes" id="UP000676194">
    <property type="component" value="Chromosome"/>
</dbReference>
<dbReference type="EMBL" id="CP074694">
    <property type="protein sequence ID" value="QVL32306.1"/>
    <property type="molecule type" value="Genomic_DNA"/>
</dbReference>
<dbReference type="KEGG" id="tsph:KIH39_26325"/>
<dbReference type="InterPro" id="IPR002035">
    <property type="entry name" value="VWF_A"/>
</dbReference>
<evidence type="ECO:0000259" key="1">
    <source>
        <dbReference type="PROSITE" id="PS50234"/>
    </source>
</evidence>
<evidence type="ECO:0000313" key="2">
    <source>
        <dbReference type="EMBL" id="QVL32306.1"/>
    </source>
</evidence>
<evidence type="ECO:0000313" key="3">
    <source>
        <dbReference type="Proteomes" id="UP000676194"/>
    </source>
</evidence>
<dbReference type="Gene3D" id="3.40.50.410">
    <property type="entry name" value="von Willebrand factor, type A domain"/>
    <property type="match status" value="1"/>
</dbReference>
<dbReference type="InterPro" id="IPR036465">
    <property type="entry name" value="vWFA_dom_sf"/>
</dbReference>
<dbReference type="PANTHER" id="PTHR33608">
    <property type="entry name" value="BLL2464 PROTEIN"/>
    <property type="match status" value="1"/>
</dbReference>